<evidence type="ECO:0000313" key="8">
    <source>
        <dbReference type="Proteomes" id="UP001314263"/>
    </source>
</evidence>
<keyword evidence="1" id="KW-0479">Metal-binding</keyword>
<keyword evidence="3" id="KW-0862">Zinc</keyword>
<keyword evidence="8" id="KW-1185">Reference proteome</keyword>
<name>A0AAV1INA1_9CHLO</name>
<reference evidence="7 8" key="1">
    <citation type="submission" date="2023-10" db="EMBL/GenBank/DDBJ databases">
        <authorList>
            <person name="Maclean D."/>
            <person name="Macfadyen A."/>
        </authorList>
    </citation>
    <scope>NUCLEOTIDE SEQUENCE [LARGE SCALE GENOMIC DNA]</scope>
</reference>
<keyword evidence="2 4" id="KW-0863">Zinc-finger</keyword>
<dbReference type="EMBL" id="CAUYUE010000018">
    <property type="protein sequence ID" value="CAK0787725.1"/>
    <property type="molecule type" value="Genomic_DNA"/>
</dbReference>
<gene>
    <name evidence="7" type="ORF">CVIRNUC_010947</name>
</gene>
<feature type="compositionally biased region" description="Low complexity" evidence="5">
    <location>
        <begin position="239"/>
        <end position="254"/>
    </location>
</feature>
<proteinExistence type="predicted"/>
<evidence type="ECO:0000256" key="4">
    <source>
        <dbReference type="PROSITE-ProRule" id="PRU00134"/>
    </source>
</evidence>
<evidence type="ECO:0000256" key="2">
    <source>
        <dbReference type="ARBA" id="ARBA00022771"/>
    </source>
</evidence>
<dbReference type="Proteomes" id="UP001314263">
    <property type="component" value="Unassembled WGS sequence"/>
</dbReference>
<accession>A0AAV1INA1</accession>
<evidence type="ECO:0000313" key="7">
    <source>
        <dbReference type="EMBL" id="CAK0787725.1"/>
    </source>
</evidence>
<organism evidence="7 8">
    <name type="scientific">Coccomyxa viridis</name>
    <dbReference type="NCBI Taxonomy" id="1274662"/>
    <lineage>
        <taxon>Eukaryota</taxon>
        <taxon>Viridiplantae</taxon>
        <taxon>Chlorophyta</taxon>
        <taxon>core chlorophytes</taxon>
        <taxon>Trebouxiophyceae</taxon>
        <taxon>Trebouxiophyceae incertae sedis</taxon>
        <taxon>Coccomyxaceae</taxon>
        <taxon>Coccomyxa</taxon>
    </lineage>
</organism>
<evidence type="ECO:0000256" key="5">
    <source>
        <dbReference type="SAM" id="MobiDB-lite"/>
    </source>
</evidence>
<evidence type="ECO:0000259" key="6">
    <source>
        <dbReference type="PROSITE" id="PS50865"/>
    </source>
</evidence>
<dbReference type="InterPro" id="IPR002893">
    <property type="entry name" value="Znf_MYND"/>
</dbReference>
<comment type="caution">
    <text evidence="7">The sequence shown here is derived from an EMBL/GenBank/DDBJ whole genome shotgun (WGS) entry which is preliminary data.</text>
</comment>
<dbReference type="AlphaFoldDB" id="A0AAV1INA1"/>
<dbReference type="GO" id="GO:0008270">
    <property type="term" value="F:zinc ion binding"/>
    <property type="evidence" value="ECO:0007669"/>
    <property type="project" value="UniProtKB-KW"/>
</dbReference>
<dbReference type="SUPFAM" id="SSF144232">
    <property type="entry name" value="HIT/MYND zinc finger-like"/>
    <property type="match status" value="1"/>
</dbReference>
<evidence type="ECO:0000256" key="1">
    <source>
        <dbReference type="ARBA" id="ARBA00022723"/>
    </source>
</evidence>
<dbReference type="PROSITE" id="PS50865">
    <property type="entry name" value="ZF_MYND_2"/>
    <property type="match status" value="1"/>
</dbReference>
<evidence type="ECO:0000256" key="3">
    <source>
        <dbReference type="ARBA" id="ARBA00022833"/>
    </source>
</evidence>
<protein>
    <recommendedName>
        <fullName evidence="6">MYND-type domain-containing protein</fullName>
    </recommendedName>
</protein>
<sequence>MALRPGSPVYTQKRLSMDSNYRMYKRATLSDSGLCLVCGRRATGRCSKCAIATFCGPQCQSSAGCSHAGACEAACGVLLRRIMQRWLPREELSVLQHMIVLVGQNCNPVSSAKDRGLQGFREALKYAASHPQLLQQDVADFVFMGCQALMKHRICCNPHIYTFCIIDGALKKSSVEAFAESMGVIIGDSRATAEPSQQLRRYMEWQRTVLLPMQEMFGQVGIGRYWESEPAPIEAGMASQHSSPSESRGSSPMSTTAGATVARSCKASTGSWVSRHSRSSHLDLDRARSIPAHV</sequence>
<dbReference type="PROSITE" id="PS01360">
    <property type="entry name" value="ZF_MYND_1"/>
    <property type="match status" value="1"/>
</dbReference>
<feature type="region of interest" description="Disordered" evidence="5">
    <location>
        <begin position="234"/>
        <end position="294"/>
    </location>
</feature>
<feature type="domain" description="MYND-type" evidence="6">
    <location>
        <begin position="35"/>
        <end position="71"/>
    </location>
</feature>
<dbReference type="Gene3D" id="6.10.140.2220">
    <property type="match status" value="1"/>
</dbReference>